<name>A0AA96GAI6_9BACT</name>
<keyword evidence="4" id="KW-1185">Reference proteome</keyword>
<accession>A0AA96GAI6</accession>
<dbReference type="GO" id="GO:0046872">
    <property type="term" value="F:metal ion binding"/>
    <property type="evidence" value="ECO:0007669"/>
    <property type="project" value="UniProtKB-KW"/>
</dbReference>
<dbReference type="SUPFAM" id="SSF55008">
    <property type="entry name" value="HMA, heavy metal-associated domain"/>
    <property type="match status" value="1"/>
</dbReference>
<evidence type="ECO:0000256" key="1">
    <source>
        <dbReference type="ARBA" id="ARBA00022723"/>
    </source>
</evidence>
<evidence type="ECO:0000313" key="3">
    <source>
        <dbReference type="EMBL" id="WNM57472.1"/>
    </source>
</evidence>
<reference evidence="3 4" key="1">
    <citation type="submission" date="2023-01" db="EMBL/GenBank/DDBJ databases">
        <title>Cultivation and genomic characterization of new, ubiquitous marine nitrite-oxidizing bacteria from the Nitrospirales.</title>
        <authorList>
            <person name="Mueller A.J."/>
            <person name="Daebeler A."/>
            <person name="Herbold C.W."/>
            <person name="Kirkegaard R.H."/>
            <person name="Daims H."/>
        </authorList>
    </citation>
    <scope>NUCLEOTIDE SEQUENCE [LARGE SCALE GENOMIC DNA]</scope>
    <source>
        <strain evidence="3 4">VA</strain>
    </source>
</reference>
<dbReference type="Proteomes" id="UP001302719">
    <property type="component" value="Chromosome"/>
</dbReference>
<dbReference type="InterPro" id="IPR036163">
    <property type="entry name" value="HMA_dom_sf"/>
</dbReference>
<dbReference type="InterPro" id="IPR006121">
    <property type="entry name" value="HMA_dom"/>
</dbReference>
<evidence type="ECO:0000313" key="4">
    <source>
        <dbReference type="Proteomes" id="UP001302719"/>
    </source>
</evidence>
<dbReference type="AlphaFoldDB" id="A0AA96GAI6"/>
<dbReference type="RefSeq" id="WP_312641985.1">
    <property type="nucleotide sequence ID" value="NZ_CP116967.1"/>
</dbReference>
<sequence>MEDLTLTIEGMSCGHCVQGITNILSKLKGVKVDQVKIGEATLGFYPQTITPDQIIHAIEEEGYKARLSMEAV</sequence>
<dbReference type="FunFam" id="3.30.70.100:FF:000001">
    <property type="entry name" value="ATPase copper transporting beta"/>
    <property type="match status" value="1"/>
</dbReference>
<feature type="domain" description="HMA" evidence="2">
    <location>
        <begin position="2"/>
        <end position="66"/>
    </location>
</feature>
<dbReference type="EMBL" id="CP116967">
    <property type="protein sequence ID" value="WNM57472.1"/>
    <property type="molecule type" value="Genomic_DNA"/>
</dbReference>
<dbReference type="PROSITE" id="PS50846">
    <property type="entry name" value="HMA_2"/>
    <property type="match status" value="1"/>
</dbReference>
<protein>
    <submittedName>
        <fullName evidence="3">Cation transporter</fullName>
    </submittedName>
</protein>
<gene>
    <name evidence="3" type="ORF">PP769_16085</name>
</gene>
<dbReference type="Pfam" id="PF00403">
    <property type="entry name" value="HMA"/>
    <property type="match status" value="1"/>
</dbReference>
<dbReference type="CDD" id="cd00371">
    <property type="entry name" value="HMA"/>
    <property type="match status" value="1"/>
</dbReference>
<proteinExistence type="predicted"/>
<evidence type="ECO:0000259" key="2">
    <source>
        <dbReference type="PROSITE" id="PS50846"/>
    </source>
</evidence>
<dbReference type="KEGG" id="nall:PP769_16085"/>
<dbReference type="Gene3D" id="3.30.70.100">
    <property type="match status" value="1"/>
</dbReference>
<keyword evidence="1" id="KW-0479">Metal-binding</keyword>
<organism evidence="3 4">
    <name type="scientific">Candidatus Nitrospira allomarina</name>
    <dbReference type="NCBI Taxonomy" id="3020900"/>
    <lineage>
        <taxon>Bacteria</taxon>
        <taxon>Pseudomonadati</taxon>
        <taxon>Nitrospirota</taxon>
        <taxon>Nitrospiria</taxon>
        <taxon>Nitrospirales</taxon>
        <taxon>Nitrospiraceae</taxon>
        <taxon>Nitrospira</taxon>
    </lineage>
</organism>